<dbReference type="PANTHER" id="PTHR16253">
    <property type="entry name" value="TETRATRICOPEPTIDE REPEAT PROTEIN 22"/>
    <property type="match status" value="1"/>
</dbReference>
<keyword evidence="4" id="KW-1185">Reference proteome</keyword>
<proteinExistence type="predicted"/>
<dbReference type="PANTHER" id="PTHR16253:SF1">
    <property type="entry name" value="TIR DOMAIN-CONTAINING PROTEIN"/>
    <property type="match status" value="1"/>
</dbReference>
<dbReference type="OrthoDB" id="9976543at2759"/>
<accession>A0A9Q1BH69</accession>
<evidence type="ECO:0000313" key="3">
    <source>
        <dbReference type="EMBL" id="KAJ8024572.1"/>
    </source>
</evidence>
<dbReference type="EMBL" id="JAIZAY010000018">
    <property type="protein sequence ID" value="KAJ8024572.1"/>
    <property type="molecule type" value="Genomic_DNA"/>
</dbReference>
<dbReference type="InterPro" id="IPR000157">
    <property type="entry name" value="TIR_dom"/>
</dbReference>
<dbReference type="SUPFAM" id="SSF81901">
    <property type="entry name" value="HCP-like"/>
    <property type="match status" value="1"/>
</dbReference>
<dbReference type="Pfam" id="PF13676">
    <property type="entry name" value="TIR_2"/>
    <property type="match status" value="1"/>
</dbReference>
<protein>
    <submittedName>
        <fullName evidence="3">Tetratricopeptide repeat protein 22</fullName>
    </submittedName>
</protein>
<dbReference type="GO" id="GO:0007165">
    <property type="term" value="P:signal transduction"/>
    <property type="evidence" value="ECO:0007669"/>
    <property type="project" value="InterPro"/>
</dbReference>
<organism evidence="3 4">
    <name type="scientific">Holothuria leucospilota</name>
    <name type="common">Black long sea cucumber</name>
    <name type="synonym">Mertensiothuria leucospilota</name>
    <dbReference type="NCBI Taxonomy" id="206669"/>
    <lineage>
        <taxon>Eukaryota</taxon>
        <taxon>Metazoa</taxon>
        <taxon>Echinodermata</taxon>
        <taxon>Eleutherozoa</taxon>
        <taxon>Echinozoa</taxon>
        <taxon>Holothuroidea</taxon>
        <taxon>Aspidochirotacea</taxon>
        <taxon>Aspidochirotida</taxon>
        <taxon>Holothuriidae</taxon>
        <taxon>Holothuria</taxon>
    </lineage>
</organism>
<feature type="domain" description="TIR" evidence="2">
    <location>
        <begin position="496"/>
        <end position="625"/>
    </location>
</feature>
<comment type="caution">
    <text evidence="3">The sequence shown here is derived from an EMBL/GenBank/DDBJ whole genome shotgun (WGS) entry which is preliminary data.</text>
</comment>
<dbReference type="SUPFAM" id="SSF52200">
    <property type="entry name" value="Toll/Interleukin receptor TIR domain"/>
    <property type="match status" value="1"/>
</dbReference>
<dbReference type="SUPFAM" id="SSF48452">
    <property type="entry name" value="TPR-like"/>
    <property type="match status" value="1"/>
</dbReference>
<dbReference type="Pfam" id="PF13181">
    <property type="entry name" value="TPR_8"/>
    <property type="match status" value="1"/>
</dbReference>
<name>A0A9Q1BH69_HOLLE</name>
<dbReference type="SMART" id="SM00028">
    <property type="entry name" value="TPR"/>
    <property type="match status" value="3"/>
</dbReference>
<dbReference type="PROSITE" id="PS50104">
    <property type="entry name" value="TIR"/>
    <property type="match status" value="1"/>
</dbReference>
<gene>
    <name evidence="3" type="ORF">HOLleu_34516</name>
</gene>
<dbReference type="InterPro" id="IPR019734">
    <property type="entry name" value="TPR_rpt"/>
</dbReference>
<sequence length="628" mass="74042">MDPCYQAHIGERVVIQIKAIGCHMTWSELKHIDGSTLEKCRIAVHQEWQDDAERAQYLLNKNLQGFIAHALNEVDEAEECFKTVLSVDPSNIIALADMEFLYRERCLTDKSVSYLNRLAEILEHDSYRHRAQAYADRAYSIRFFEQDKRSFRYMPYIERAATLSRHCRCPEAVEWLFDYGLALYRNDVQMLYVRQLALKYGFTADEYFTHEQLERNFAKACQTFARVIKEGNSAKLSSLSYTFLGILLNNEPNHRSLQEVFHSDEDLACMTADECYTKALQICKNFYMVERRVGAEYAKLGRYKEAKNLLDQSLLHGGSNWFSYRHRGVMYIKMYEDDKYHFHHMDKSNLLEYAQNDLNCTLQFKTIHADYSDLGYIHQLKGEYQRAIDKYKLATRLEQDDYFDPLETYSRWAKCLEHLGGNTTAIESRKKRACVKLLNLHPSVTQSDFFSEDYEFFSTSPMQSYFRVLTDDEFWIDSCKQRLHQIDPPIKSSKQYEYDLYISYTERDRRWVMAFVKRLEENSVRCCIDVRDFTLGELNMKNQQYSLKKSFKCAIILTDDYNKDISEDEINEAVLEGRGRRDTSFVIPIQLKRCTIPPLLATRTRVDCYKGQFPNDLWANLLRSITQN</sequence>
<evidence type="ECO:0000259" key="2">
    <source>
        <dbReference type="PROSITE" id="PS50104"/>
    </source>
</evidence>
<dbReference type="InterPro" id="IPR011990">
    <property type="entry name" value="TPR-like_helical_dom_sf"/>
</dbReference>
<evidence type="ECO:0000256" key="1">
    <source>
        <dbReference type="PROSITE-ProRule" id="PRU00339"/>
    </source>
</evidence>
<dbReference type="Gene3D" id="1.25.40.10">
    <property type="entry name" value="Tetratricopeptide repeat domain"/>
    <property type="match status" value="2"/>
</dbReference>
<feature type="repeat" description="TPR" evidence="1">
    <location>
        <begin position="368"/>
        <end position="401"/>
    </location>
</feature>
<keyword evidence="1" id="KW-0802">TPR repeat</keyword>
<reference evidence="3" key="1">
    <citation type="submission" date="2021-10" db="EMBL/GenBank/DDBJ databases">
        <title>Tropical sea cucumber genome reveals ecological adaptation and Cuvierian tubules defense mechanism.</title>
        <authorList>
            <person name="Chen T."/>
        </authorList>
    </citation>
    <scope>NUCLEOTIDE SEQUENCE</scope>
    <source>
        <strain evidence="3">Nanhai2018</strain>
        <tissue evidence="3">Muscle</tissue>
    </source>
</reference>
<dbReference type="AlphaFoldDB" id="A0A9Q1BH69"/>
<dbReference type="Gene3D" id="3.40.50.10140">
    <property type="entry name" value="Toll/interleukin-1 receptor homology (TIR) domain"/>
    <property type="match status" value="1"/>
</dbReference>
<dbReference type="InterPro" id="IPR042342">
    <property type="entry name" value="TTC22"/>
</dbReference>
<dbReference type="PROSITE" id="PS50005">
    <property type="entry name" value="TPR"/>
    <property type="match status" value="1"/>
</dbReference>
<dbReference type="Proteomes" id="UP001152320">
    <property type="component" value="Chromosome 18"/>
</dbReference>
<evidence type="ECO:0000313" key="4">
    <source>
        <dbReference type="Proteomes" id="UP001152320"/>
    </source>
</evidence>
<dbReference type="InterPro" id="IPR035897">
    <property type="entry name" value="Toll_tir_struct_dom_sf"/>
</dbReference>